<gene>
    <name evidence="2" type="ORF">L2W38_10245</name>
</gene>
<name>A0ABS9EPU4_9BACT</name>
<accession>A0ABS9EPU4</accession>
<keyword evidence="1" id="KW-1133">Transmembrane helix</keyword>
<dbReference type="Proteomes" id="UP001200430">
    <property type="component" value="Unassembled WGS sequence"/>
</dbReference>
<dbReference type="EMBL" id="JAKGUD010000012">
    <property type="protein sequence ID" value="MCF4143190.1"/>
    <property type="molecule type" value="Genomic_DNA"/>
</dbReference>
<feature type="transmembrane region" description="Helical" evidence="1">
    <location>
        <begin position="152"/>
        <end position="175"/>
    </location>
</feature>
<feature type="transmembrane region" description="Helical" evidence="1">
    <location>
        <begin position="45"/>
        <end position="65"/>
    </location>
</feature>
<evidence type="ECO:0000313" key="3">
    <source>
        <dbReference type="Proteomes" id="UP001200430"/>
    </source>
</evidence>
<comment type="caution">
    <text evidence="2">The sequence shown here is derived from an EMBL/GenBank/DDBJ whole genome shotgun (WGS) entry which is preliminary data.</text>
</comment>
<reference evidence="2 3" key="1">
    <citation type="submission" date="2022-01" db="EMBL/GenBank/DDBJ databases">
        <title>Dethiosulfovibrio faecalis sp. nov., a novel proteolytic, non-sulfur-reducing bacterium isolated from a marine aquaculture solid waste bioreactor.</title>
        <authorList>
            <person name="Grabowski S."/>
            <person name="Apolinario E."/>
            <person name="Schneider N."/>
            <person name="Marshall C.W."/>
            <person name="Sowers K.R."/>
        </authorList>
    </citation>
    <scope>NUCLEOTIDE SEQUENCE [LARGE SCALE GENOMIC DNA]</scope>
    <source>
        <strain evidence="2 3">DSM 12537</strain>
    </source>
</reference>
<evidence type="ECO:0008006" key="4">
    <source>
        <dbReference type="Google" id="ProtNLM"/>
    </source>
</evidence>
<keyword evidence="3" id="KW-1185">Reference proteome</keyword>
<feature type="transmembrane region" description="Helical" evidence="1">
    <location>
        <begin position="123"/>
        <end position="140"/>
    </location>
</feature>
<sequence length="183" mass="20074">MTYNKELLFTSAIVFLSASLTVLTVLGPIFFSFPVFININISGTALFSIALGPLAGAIWAIFLNLISSTFRMGNGIIGYLVLSKAIEAAFIGCFLKGESKSWWAPFICAMVLAAVQKPISSTLAYFFGGFSISTGYWSWLSDEMAFYLSGPIATSFFSYMFSCYLAYSIFTALYLKIKKGDKI</sequence>
<keyword evidence="1" id="KW-0812">Transmembrane</keyword>
<protein>
    <recommendedName>
        <fullName evidence="4">ECF transporter S component</fullName>
    </recommendedName>
</protein>
<proteinExistence type="predicted"/>
<keyword evidence="1" id="KW-0472">Membrane</keyword>
<dbReference type="RefSeq" id="WP_236099894.1">
    <property type="nucleotide sequence ID" value="NZ_JAKGUD010000012.1"/>
</dbReference>
<dbReference type="Gene3D" id="1.10.1760.20">
    <property type="match status" value="1"/>
</dbReference>
<evidence type="ECO:0000313" key="2">
    <source>
        <dbReference type="EMBL" id="MCF4143190.1"/>
    </source>
</evidence>
<organism evidence="2 3">
    <name type="scientific">Dethiosulfovibrio marinus</name>
    <dbReference type="NCBI Taxonomy" id="133532"/>
    <lineage>
        <taxon>Bacteria</taxon>
        <taxon>Thermotogati</taxon>
        <taxon>Synergistota</taxon>
        <taxon>Synergistia</taxon>
        <taxon>Synergistales</taxon>
        <taxon>Dethiosulfovibrionaceae</taxon>
        <taxon>Dethiosulfovibrio</taxon>
    </lineage>
</organism>
<feature type="transmembrane region" description="Helical" evidence="1">
    <location>
        <begin position="7"/>
        <end position="33"/>
    </location>
</feature>
<evidence type="ECO:0000256" key="1">
    <source>
        <dbReference type="SAM" id="Phobius"/>
    </source>
</evidence>